<dbReference type="RefSeq" id="WP_373872853.1">
    <property type="nucleotide sequence ID" value="NZ_BLAY01000077.1"/>
</dbReference>
<gene>
    <name evidence="1" type="ORF">MiSe_46590</name>
</gene>
<evidence type="ECO:0008006" key="3">
    <source>
        <dbReference type="Google" id="ProtNLM"/>
    </source>
</evidence>
<name>A0AAV3XAJ8_9CYAN</name>
<evidence type="ECO:0000313" key="2">
    <source>
        <dbReference type="Proteomes" id="UP001050975"/>
    </source>
</evidence>
<proteinExistence type="predicted"/>
<comment type="caution">
    <text evidence="1">The sequence shown here is derived from an EMBL/GenBank/DDBJ whole genome shotgun (WGS) entry which is preliminary data.</text>
</comment>
<evidence type="ECO:0000313" key="1">
    <source>
        <dbReference type="EMBL" id="GET39887.1"/>
    </source>
</evidence>
<keyword evidence="2" id="KW-1185">Reference proteome</keyword>
<dbReference type="AlphaFoldDB" id="A0AAV3XAJ8"/>
<reference evidence="1" key="1">
    <citation type="submission" date="2019-10" db="EMBL/GenBank/DDBJ databases">
        <title>Draft genome sequece of Microseira wollei NIES-4236.</title>
        <authorList>
            <person name="Yamaguchi H."/>
            <person name="Suzuki S."/>
            <person name="Kawachi M."/>
        </authorList>
    </citation>
    <scope>NUCLEOTIDE SEQUENCE</scope>
    <source>
        <strain evidence="1">NIES-4236</strain>
    </source>
</reference>
<organism evidence="1 2">
    <name type="scientific">Microseira wollei NIES-4236</name>
    <dbReference type="NCBI Taxonomy" id="2530354"/>
    <lineage>
        <taxon>Bacteria</taxon>
        <taxon>Bacillati</taxon>
        <taxon>Cyanobacteriota</taxon>
        <taxon>Cyanophyceae</taxon>
        <taxon>Oscillatoriophycideae</taxon>
        <taxon>Aerosakkonematales</taxon>
        <taxon>Aerosakkonemataceae</taxon>
        <taxon>Microseira</taxon>
    </lineage>
</organism>
<protein>
    <recommendedName>
        <fullName evidence="3">DUF1036 domain-containing protein</fullName>
    </recommendedName>
</protein>
<sequence>MGNITGPDCSDCWLTNGYWQLAPGETALILDAQDRIANRYIYFHAYDEAGNVWGDDYRFTVCPPSPEPANSHCQDKRFFQADMGGTIGTYTQGFQ</sequence>
<dbReference type="EMBL" id="BLAY01000077">
    <property type="protein sequence ID" value="GET39887.1"/>
    <property type="molecule type" value="Genomic_DNA"/>
</dbReference>
<accession>A0AAV3XAJ8</accession>
<dbReference type="Proteomes" id="UP001050975">
    <property type="component" value="Unassembled WGS sequence"/>
</dbReference>